<feature type="transmembrane region" description="Helical" evidence="1">
    <location>
        <begin position="370"/>
        <end position="388"/>
    </location>
</feature>
<dbReference type="InterPro" id="IPR006675">
    <property type="entry name" value="HDIG_dom"/>
</dbReference>
<dbReference type="Pfam" id="PF07698">
    <property type="entry name" value="7TM-7TMR_HD"/>
    <property type="match status" value="1"/>
</dbReference>
<keyword evidence="1" id="KW-1133">Transmembrane helix</keyword>
<dbReference type="InterPro" id="IPR003607">
    <property type="entry name" value="HD/PDEase_dom"/>
</dbReference>
<feature type="transmembrane region" description="Helical" evidence="1">
    <location>
        <begin position="285"/>
        <end position="306"/>
    </location>
</feature>
<dbReference type="Pfam" id="PF01966">
    <property type="entry name" value="HD"/>
    <property type="match status" value="1"/>
</dbReference>
<dbReference type="RefSeq" id="WP_094428546.1">
    <property type="nucleotide sequence ID" value="NZ_CP019985.1"/>
</dbReference>
<evidence type="ECO:0000259" key="2">
    <source>
        <dbReference type="SMART" id="SM00471"/>
    </source>
</evidence>
<evidence type="ECO:0000313" key="4">
    <source>
        <dbReference type="Proteomes" id="UP000216133"/>
    </source>
</evidence>
<feature type="transmembrane region" description="Helical" evidence="1">
    <location>
        <begin position="394"/>
        <end position="413"/>
    </location>
</feature>
<protein>
    <recommendedName>
        <fullName evidence="2">HD/PDEase domain-containing protein</fullName>
    </recommendedName>
</protein>
<keyword evidence="1" id="KW-0472">Membrane</keyword>
<name>A0A268S563_SHOCL</name>
<gene>
    <name evidence="3" type="ORF">CHH61_02870</name>
</gene>
<dbReference type="GeneID" id="86925766"/>
<dbReference type="SMART" id="SM00471">
    <property type="entry name" value="HDc"/>
    <property type="match status" value="1"/>
</dbReference>
<dbReference type="Gene3D" id="1.10.3210.10">
    <property type="entry name" value="Hypothetical protein af1432"/>
    <property type="match status" value="1"/>
</dbReference>
<comment type="caution">
    <text evidence="3">The sequence shown here is derived from an EMBL/GenBank/DDBJ whole genome shotgun (WGS) entry which is preliminary data.</text>
</comment>
<evidence type="ECO:0000256" key="1">
    <source>
        <dbReference type="SAM" id="Phobius"/>
    </source>
</evidence>
<dbReference type="SUPFAM" id="SSF109604">
    <property type="entry name" value="HD-domain/PDEase-like"/>
    <property type="match status" value="1"/>
</dbReference>
<proteinExistence type="predicted"/>
<feature type="transmembrane region" description="Helical" evidence="1">
    <location>
        <begin position="318"/>
        <end position="337"/>
    </location>
</feature>
<dbReference type="AlphaFoldDB" id="A0A268S563"/>
<keyword evidence="1" id="KW-0812">Transmembrane</keyword>
<dbReference type="Proteomes" id="UP000216133">
    <property type="component" value="Unassembled WGS sequence"/>
</dbReference>
<dbReference type="InterPro" id="IPR006674">
    <property type="entry name" value="HD_domain"/>
</dbReference>
<dbReference type="PANTHER" id="PTHR36442">
    <property type="entry name" value="CYCLIC-DI-AMP PHOSPHODIESTERASE PGPH"/>
    <property type="match status" value="1"/>
</dbReference>
<accession>A0A268S563</accession>
<feature type="transmembrane region" description="Helical" evidence="1">
    <location>
        <begin position="425"/>
        <end position="443"/>
    </location>
</feature>
<evidence type="ECO:0000313" key="3">
    <source>
        <dbReference type="EMBL" id="PAF27630.1"/>
    </source>
</evidence>
<feature type="domain" description="HD/PDEase" evidence="2">
    <location>
        <begin position="507"/>
        <end position="663"/>
    </location>
</feature>
<dbReference type="CDD" id="cd00077">
    <property type="entry name" value="HDc"/>
    <property type="match status" value="1"/>
</dbReference>
<feature type="transmembrane region" description="Helical" evidence="1">
    <location>
        <begin position="455"/>
        <end position="478"/>
    </location>
</feature>
<dbReference type="InterPro" id="IPR011621">
    <property type="entry name" value="Metal-dep_PHydrolase_7TM_intra"/>
</dbReference>
<organism evidence="3 4">
    <name type="scientific">Shouchella clausii</name>
    <name type="common">Alkalihalobacillus clausii</name>
    <dbReference type="NCBI Taxonomy" id="79880"/>
    <lineage>
        <taxon>Bacteria</taxon>
        <taxon>Bacillati</taxon>
        <taxon>Bacillota</taxon>
        <taxon>Bacilli</taxon>
        <taxon>Bacillales</taxon>
        <taxon>Bacillaceae</taxon>
        <taxon>Shouchella</taxon>
    </lineage>
</organism>
<feature type="transmembrane region" description="Helical" evidence="1">
    <location>
        <begin position="343"/>
        <end position="363"/>
    </location>
</feature>
<dbReference type="NCBIfam" id="TIGR00277">
    <property type="entry name" value="HDIG"/>
    <property type="match status" value="1"/>
</dbReference>
<dbReference type="Pfam" id="PF07697">
    <property type="entry name" value="7TMR-HDED"/>
    <property type="match status" value="1"/>
</dbReference>
<reference evidence="3 4" key="1">
    <citation type="submission" date="2017-07" db="EMBL/GenBank/DDBJ databases">
        <title>Isolation and whole genome analysis of endospore-forming bacteria from heroin.</title>
        <authorList>
            <person name="Kalinowski J."/>
            <person name="Ahrens B."/>
            <person name="Al-Dilaimi A."/>
            <person name="Winkler A."/>
            <person name="Wibberg D."/>
            <person name="Schleenbecker U."/>
            <person name="Ruckert C."/>
            <person name="Wolfel R."/>
            <person name="Grass G."/>
        </authorList>
    </citation>
    <scope>NUCLEOTIDE SEQUENCE [LARGE SCALE GENOMIC DNA]</scope>
    <source>
        <strain evidence="3 4">7523-2</strain>
    </source>
</reference>
<dbReference type="EMBL" id="NPBS01000011">
    <property type="protein sequence ID" value="PAF27630.1"/>
    <property type="molecule type" value="Genomic_DNA"/>
</dbReference>
<feature type="transmembrane region" description="Helical" evidence="1">
    <location>
        <begin position="22"/>
        <end position="40"/>
    </location>
</feature>
<dbReference type="InterPro" id="IPR052722">
    <property type="entry name" value="PgpH_phosphodiesterase"/>
</dbReference>
<dbReference type="PANTHER" id="PTHR36442:SF1">
    <property type="entry name" value="CYCLIC-DI-AMP PHOSPHODIESTERASE PGPH"/>
    <property type="match status" value="1"/>
</dbReference>
<dbReference type="InterPro" id="IPR011624">
    <property type="entry name" value="Metal-dep_PHydrolase_7TM_extra"/>
</dbReference>
<sequence length="724" mass="80843">MAADKRKAPSTRAWWRKIKHQPYIRVTILAILGVLIYVSMLDNVIPERLNVNLSEPAEQDIRAPMTVVDQAATEQRRTEAIASIDSQMKHNTKYEEDRVQQVNDIFSVIGSVREDSAELEGEEEDSDDQNMPLEDQVERVRADFSDTTNADLQDETIVALLEATDAQFQLALDTSVNTVHETMSQQIRVGDLQEVKQEARDQIESISTLVSDVRHAVAEIVDMAIVFNVTYDAEATQRLRQETSEAIEPVLIREGELIVKQGDIVNHQVYEQLRLVGLLDDSLIIYPYIGLALFVFILIAVLAYFLNDSQTTVATDNSHLLMYAIVFTVIVALMKTSSYLESLLMINGFGFVVPAAAGAMLLTLLLQPKIAIVSSFLFAIIGSVYYNHDSTSTFSFTYGFYIFISCLTATYFLNSTNKATRILRAGLFVACANIITVLALLLMKSIHLNVMEIGLHFSAAFLSAFIAAVLTIGLLPFIETAFGILSVTRLIELSNPNHPLLRKILTEAPGTYHHSVVVGNLAEAACEVLGENGLLARVGAYYHDLGKTRRPHFFIENQLKGENPHDKISPQLSKTIIISHPYDGAELLRQHKMPKEIIDIAEQHHGTSLLKFFYHKANEDAEKPLPESQFRYPGPKPQTKVTSIISIADSVEAAVRSMQKPTPDKIENLVDKIIKDKLEDGQFDESDLTLAELNAIKVSLCETLNGTFHQRIEYPEEKPKGEKP</sequence>